<keyword evidence="7" id="KW-1185">Reference proteome</keyword>
<comment type="caution">
    <text evidence="6">The sequence shown here is derived from an EMBL/GenBank/DDBJ whole genome shotgun (WGS) entry which is preliminary data.</text>
</comment>
<proteinExistence type="predicted"/>
<dbReference type="EMBL" id="PJNB01000001">
    <property type="protein sequence ID" value="PKW19218.1"/>
    <property type="molecule type" value="Genomic_DNA"/>
</dbReference>
<dbReference type="Proteomes" id="UP000233786">
    <property type="component" value="Unassembled WGS sequence"/>
</dbReference>
<dbReference type="PANTHER" id="PTHR47506:SF1">
    <property type="entry name" value="HTH-TYPE TRANSCRIPTIONAL REGULATOR YJDC"/>
    <property type="match status" value="1"/>
</dbReference>
<dbReference type="Pfam" id="PF16925">
    <property type="entry name" value="TetR_C_13"/>
    <property type="match status" value="1"/>
</dbReference>
<evidence type="ECO:0000259" key="5">
    <source>
        <dbReference type="PROSITE" id="PS50977"/>
    </source>
</evidence>
<dbReference type="AlphaFoldDB" id="A0A2N3Y8I3"/>
<feature type="DNA-binding region" description="H-T-H motif" evidence="4">
    <location>
        <begin position="27"/>
        <end position="46"/>
    </location>
</feature>
<dbReference type="InterPro" id="IPR009057">
    <property type="entry name" value="Homeodomain-like_sf"/>
</dbReference>
<evidence type="ECO:0000313" key="6">
    <source>
        <dbReference type="EMBL" id="PKW19218.1"/>
    </source>
</evidence>
<dbReference type="SUPFAM" id="SSF48498">
    <property type="entry name" value="Tetracyclin repressor-like, C-terminal domain"/>
    <property type="match status" value="1"/>
</dbReference>
<accession>A0A2N3Y8I3</accession>
<dbReference type="Gene3D" id="1.10.357.10">
    <property type="entry name" value="Tetracycline Repressor, domain 2"/>
    <property type="match status" value="1"/>
</dbReference>
<keyword evidence="2 4" id="KW-0238">DNA-binding</keyword>
<dbReference type="Pfam" id="PF00440">
    <property type="entry name" value="TetR_N"/>
    <property type="match status" value="1"/>
</dbReference>
<dbReference type="PROSITE" id="PS50977">
    <property type="entry name" value="HTH_TETR_2"/>
    <property type="match status" value="1"/>
</dbReference>
<keyword evidence="3" id="KW-0804">Transcription</keyword>
<evidence type="ECO:0000313" key="7">
    <source>
        <dbReference type="Proteomes" id="UP000233786"/>
    </source>
</evidence>
<feature type="domain" description="HTH tetR-type" evidence="5">
    <location>
        <begin position="4"/>
        <end position="64"/>
    </location>
</feature>
<protein>
    <submittedName>
        <fullName evidence="6">TetR family transcriptional regulator</fullName>
    </submittedName>
</protein>
<dbReference type="STRING" id="994479.GCA_000194155_00789"/>
<evidence type="ECO:0000256" key="4">
    <source>
        <dbReference type="PROSITE-ProRule" id="PRU00335"/>
    </source>
</evidence>
<gene>
    <name evidence="6" type="ORF">A8926_7381</name>
</gene>
<reference evidence="6" key="1">
    <citation type="submission" date="2017-12" db="EMBL/GenBank/DDBJ databases">
        <title>Sequencing the genomes of 1000 Actinobacteria strains.</title>
        <authorList>
            <person name="Klenk H.-P."/>
        </authorList>
    </citation>
    <scope>NUCLEOTIDE SEQUENCE [LARGE SCALE GENOMIC DNA]</scope>
    <source>
        <strain evidence="6">DSM 44228</strain>
    </source>
</reference>
<evidence type="ECO:0000256" key="1">
    <source>
        <dbReference type="ARBA" id="ARBA00023015"/>
    </source>
</evidence>
<dbReference type="OrthoDB" id="4214267at2"/>
<dbReference type="PANTHER" id="PTHR47506">
    <property type="entry name" value="TRANSCRIPTIONAL REGULATORY PROTEIN"/>
    <property type="match status" value="1"/>
</dbReference>
<dbReference type="InterPro" id="IPR011075">
    <property type="entry name" value="TetR_C"/>
</dbReference>
<name>A0A2N3Y8I3_SACSN</name>
<evidence type="ECO:0000256" key="2">
    <source>
        <dbReference type="ARBA" id="ARBA00023125"/>
    </source>
</evidence>
<dbReference type="InterPro" id="IPR036271">
    <property type="entry name" value="Tet_transcr_reg_TetR-rel_C_sf"/>
</dbReference>
<dbReference type="InterPro" id="IPR001647">
    <property type="entry name" value="HTH_TetR"/>
</dbReference>
<dbReference type="SUPFAM" id="SSF46689">
    <property type="entry name" value="Homeodomain-like"/>
    <property type="match status" value="1"/>
</dbReference>
<evidence type="ECO:0000256" key="3">
    <source>
        <dbReference type="ARBA" id="ARBA00023163"/>
    </source>
</evidence>
<sequence length="196" mass="21292">MQRHEAESKLLDTAEALFYERGIQAVGMAELRTASGVSLKRLYQCFASKDELIEAYLRRRDARWRASLSTYVAHGDRNPEQAVLAVFDWLHDWFDEPGFRGCAFLNSFGELGGSSPAVAAAAREHKNELRHYLRKLVGELDAADPDELTEQLLVLIDGATTTAAVGGNPGPARSARAAAAVLITAAARCTAPSCSE</sequence>
<keyword evidence="1" id="KW-0805">Transcription regulation</keyword>
<dbReference type="PRINTS" id="PR00455">
    <property type="entry name" value="HTHTETR"/>
</dbReference>
<organism evidence="6 7">
    <name type="scientific">Saccharopolyspora spinosa</name>
    <dbReference type="NCBI Taxonomy" id="60894"/>
    <lineage>
        <taxon>Bacteria</taxon>
        <taxon>Bacillati</taxon>
        <taxon>Actinomycetota</taxon>
        <taxon>Actinomycetes</taxon>
        <taxon>Pseudonocardiales</taxon>
        <taxon>Pseudonocardiaceae</taxon>
        <taxon>Saccharopolyspora</taxon>
    </lineage>
</organism>
<dbReference type="GO" id="GO:0003677">
    <property type="term" value="F:DNA binding"/>
    <property type="evidence" value="ECO:0007669"/>
    <property type="project" value="UniProtKB-UniRule"/>
</dbReference>
<dbReference type="RefSeq" id="WP_010307216.1">
    <property type="nucleotide sequence ID" value="NZ_CP061007.1"/>
</dbReference>